<dbReference type="InterPro" id="IPR006502">
    <property type="entry name" value="PDDEXK-like"/>
</dbReference>
<protein>
    <recommendedName>
        <fullName evidence="3">DUF506 family protein</fullName>
    </recommendedName>
</protein>
<proteinExistence type="predicted"/>
<dbReference type="Pfam" id="PF04720">
    <property type="entry name" value="PDDEXK_6"/>
    <property type="match status" value="1"/>
</dbReference>
<dbReference type="PANTHER" id="PTHR31579">
    <property type="entry name" value="OS03G0796600 PROTEIN"/>
    <property type="match status" value="1"/>
</dbReference>
<dbReference type="NCBIfam" id="TIGR01615">
    <property type="entry name" value="A_thal_3542"/>
    <property type="match status" value="1"/>
</dbReference>
<keyword evidence="2" id="KW-1185">Reference proteome</keyword>
<evidence type="ECO:0008006" key="3">
    <source>
        <dbReference type="Google" id="ProtNLM"/>
    </source>
</evidence>
<dbReference type="AlphaFoldDB" id="A0AAV5IUG2"/>
<gene>
    <name evidence="1" type="ORF">SLEP1_g14429</name>
</gene>
<dbReference type="PANTHER" id="PTHR31579:SF42">
    <property type="entry name" value="DUF506 FAMILY PROTEIN (DUF506)"/>
    <property type="match status" value="1"/>
</dbReference>
<dbReference type="EMBL" id="BPVZ01000018">
    <property type="protein sequence ID" value="GKV01918.1"/>
    <property type="molecule type" value="Genomic_DNA"/>
</dbReference>
<name>A0AAV5IUG2_9ROSI</name>
<dbReference type="Proteomes" id="UP001054252">
    <property type="component" value="Unassembled WGS sequence"/>
</dbReference>
<evidence type="ECO:0000313" key="2">
    <source>
        <dbReference type="Proteomes" id="UP001054252"/>
    </source>
</evidence>
<reference evidence="1 2" key="1">
    <citation type="journal article" date="2021" name="Commun. Biol.">
        <title>The genome of Shorea leprosula (Dipterocarpaceae) highlights the ecological relevance of drought in aseasonal tropical rainforests.</title>
        <authorList>
            <person name="Ng K.K.S."/>
            <person name="Kobayashi M.J."/>
            <person name="Fawcett J.A."/>
            <person name="Hatakeyama M."/>
            <person name="Paape T."/>
            <person name="Ng C.H."/>
            <person name="Ang C.C."/>
            <person name="Tnah L.H."/>
            <person name="Lee C.T."/>
            <person name="Nishiyama T."/>
            <person name="Sese J."/>
            <person name="O'Brien M.J."/>
            <person name="Copetti D."/>
            <person name="Mohd Noor M.I."/>
            <person name="Ong R.C."/>
            <person name="Putra M."/>
            <person name="Sireger I.Z."/>
            <person name="Indrioko S."/>
            <person name="Kosugi Y."/>
            <person name="Izuno A."/>
            <person name="Isagi Y."/>
            <person name="Lee S.L."/>
            <person name="Shimizu K.K."/>
        </authorList>
    </citation>
    <scope>NUCLEOTIDE SEQUENCE [LARGE SCALE GENOMIC DNA]</scope>
    <source>
        <strain evidence="1">214</strain>
    </source>
</reference>
<evidence type="ECO:0000313" key="1">
    <source>
        <dbReference type="EMBL" id="GKV01918.1"/>
    </source>
</evidence>
<sequence length="301" mass="34217">MRIPVRFDRLAAAFNEAAARAVAVRLCESSGSEHSPAADLSDLVNSYIEKECGNVNGEQEENENISEESDWLESETKEKLEDLMGKIFPNGDKDEEVKQRLYAATEIVCQRICDGSSSPDFKRRLMSSLRDSGFDAGLCKSKWEKTERHPAGVYEYVDVIIDGERYIVEVNLATEFENFRPTSGYMSLIDIFPRIFVGKAEELKQIVRLMCTAIRKSMKRQDMHVPPWRRNSYMQSKWFATYKRTTNEISSNSKSPKSINMSLRTAVGFEARPTNPYHCRDDFVRKVGLKVGHLTAALNGS</sequence>
<accession>A0AAV5IUG2</accession>
<organism evidence="1 2">
    <name type="scientific">Rubroshorea leprosula</name>
    <dbReference type="NCBI Taxonomy" id="152421"/>
    <lineage>
        <taxon>Eukaryota</taxon>
        <taxon>Viridiplantae</taxon>
        <taxon>Streptophyta</taxon>
        <taxon>Embryophyta</taxon>
        <taxon>Tracheophyta</taxon>
        <taxon>Spermatophyta</taxon>
        <taxon>Magnoliopsida</taxon>
        <taxon>eudicotyledons</taxon>
        <taxon>Gunneridae</taxon>
        <taxon>Pentapetalae</taxon>
        <taxon>rosids</taxon>
        <taxon>malvids</taxon>
        <taxon>Malvales</taxon>
        <taxon>Dipterocarpaceae</taxon>
        <taxon>Rubroshorea</taxon>
    </lineage>
</organism>
<comment type="caution">
    <text evidence="1">The sequence shown here is derived from an EMBL/GenBank/DDBJ whole genome shotgun (WGS) entry which is preliminary data.</text>
</comment>